<gene>
    <name evidence="2" type="ORF">ACFSBT_19825</name>
</gene>
<dbReference type="InterPro" id="IPR002831">
    <property type="entry name" value="Tscrpt_reg_TrmB_N"/>
</dbReference>
<organism evidence="2 3">
    <name type="scientific">Halomarina rubra</name>
    <dbReference type="NCBI Taxonomy" id="2071873"/>
    <lineage>
        <taxon>Archaea</taxon>
        <taxon>Methanobacteriati</taxon>
        <taxon>Methanobacteriota</taxon>
        <taxon>Stenosarchaea group</taxon>
        <taxon>Halobacteria</taxon>
        <taxon>Halobacteriales</taxon>
        <taxon>Natronomonadaceae</taxon>
        <taxon>Halomarina</taxon>
    </lineage>
</organism>
<name>A0ABD6B111_9EURY</name>
<keyword evidence="3" id="KW-1185">Reference proteome</keyword>
<evidence type="ECO:0000313" key="3">
    <source>
        <dbReference type="Proteomes" id="UP001597187"/>
    </source>
</evidence>
<dbReference type="InterPro" id="IPR036388">
    <property type="entry name" value="WH-like_DNA-bd_sf"/>
</dbReference>
<dbReference type="RefSeq" id="WP_250875447.1">
    <property type="nucleotide sequence ID" value="NZ_JALXFV010000008.1"/>
</dbReference>
<feature type="domain" description="Transcription regulator TrmB N-terminal" evidence="1">
    <location>
        <begin position="9"/>
        <end position="73"/>
    </location>
</feature>
<proteinExistence type="predicted"/>
<dbReference type="InterPro" id="IPR051797">
    <property type="entry name" value="TrmB-like"/>
</dbReference>
<dbReference type="Gene3D" id="1.10.10.10">
    <property type="entry name" value="Winged helix-like DNA-binding domain superfamily/Winged helix DNA-binding domain"/>
    <property type="match status" value="1"/>
</dbReference>
<dbReference type="InterPro" id="IPR036390">
    <property type="entry name" value="WH_DNA-bd_sf"/>
</dbReference>
<accession>A0ABD6B111</accession>
<evidence type="ECO:0000259" key="1">
    <source>
        <dbReference type="Pfam" id="PF01978"/>
    </source>
</evidence>
<dbReference type="PANTHER" id="PTHR34293">
    <property type="entry name" value="HTH-TYPE TRANSCRIPTIONAL REGULATOR TRMBL2"/>
    <property type="match status" value="1"/>
</dbReference>
<dbReference type="EMBL" id="JBHUDC010000008">
    <property type="protein sequence ID" value="MFD1515533.1"/>
    <property type="molecule type" value="Genomic_DNA"/>
</dbReference>
<dbReference type="PANTHER" id="PTHR34293:SF1">
    <property type="entry name" value="HTH-TYPE TRANSCRIPTIONAL REGULATOR TRMBL2"/>
    <property type="match status" value="1"/>
</dbReference>
<dbReference type="InterPro" id="IPR011991">
    <property type="entry name" value="ArsR-like_HTH"/>
</dbReference>
<dbReference type="Proteomes" id="UP001597187">
    <property type="component" value="Unassembled WGS sequence"/>
</dbReference>
<dbReference type="Pfam" id="PF01978">
    <property type="entry name" value="TrmB"/>
    <property type="match status" value="1"/>
</dbReference>
<sequence>MSETDVFDRLGLTEYEETALVELLTLGRTTAPNLAEAAGIPKARVYGVLDSLADEGFVKVIPGRPKHYQPHDPATILDRAEENRRQEMESFVQDVEAERESFLAEFQPRFEAAGEDITATEELFYVVDVGQPSERETRRIYREANERVCILSKGFEYFETVEPALTDALDRGVDVRVLLLHPDELDPDERDRQSAVAERLAEYDVSVRYSTEQLPWRGTFADPTFSYEGGEAILLVQEDDVPNHLRQAAITENGAFVAGLGRFFDLTWEYESTDTTETS</sequence>
<evidence type="ECO:0000313" key="2">
    <source>
        <dbReference type="EMBL" id="MFD1515533.1"/>
    </source>
</evidence>
<dbReference type="AlphaFoldDB" id="A0ABD6B111"/>
<dbReference type="SUPFAM" id="SSF46785">
    <property type="entry name" value="Winged helix' DNA-binding domain"/>
    <property type="match status" value="1"/>
</dbReference>
<dbReference type="CDD" id="cd00090">
    <property type="entry name" value="HTH_ARSR"/>
    <property type="match status" value="1"/>
</dbReference>
<reference evidence="2 3" key="1">
    <citation type="journal article" date="2019" name="Int. J. Syst. Evol. Microbiol.">
        <title>The Global Catalogue of Microorganisms (GCM) 10K type strain sequencing project: providing services to taxonomists for standard genome sequencing and annotation.</title>
        <authorList>
            <consortium name="The Broad Institute Genomics Platform"/>
            <consortium name="The Broad Institute Genome Sequencing Center for Infectious Disease"/>
            <person name="Wu L."/>
            <person name="Ma J."/>
        </authorList>
    </citation>
    <scope>NUCLEOTIDE SEQUENCE [LARGE SCALE GENOMIC DNA]</scope>
    <source>
        <strain evidence="2 3">CGMCC 1.12563</strain>
    </source>
</reference>
<comment type="caution">
    <text evidence="2">The sequence shown here is derived from an EMBL/GenBank/DDBJ whole genome shotgun (WGS) entry which is preliminary data.</text>
</comment>
<dbReference type="Gene3D" id="3.30.870.10">
    <property type="entry name" value="Endonuclease Chain A"/>
    <property type="match status" value="1"/>
</dbReference>
<protein>
    <submittedName>
        <fullName evidence="2">TrmB family transcriptional regulator</fullName>
    </submittedName>
</protein>